<dbReference type="STRING" id="1963862.B4O97_12265"/>
<proteinExistence type="predicted"/>
<dbReference type="SMART" id="SM00342">
    <property type="entry name" value="HTH_ARAC"/>
    <property type="match status" value="1"/>
</dbReference>
<keyword evidence="5" id="KW-0175">Coiled coil</keyword>
<feature type="modified residue" description="4-aspartylphosphate" evidence="4">
    <location>
        <position position="55"/>
    </location>
</feature>
<dbReference type="PANTHER" id="PTHR43280:SF2">
    <property type="entry name" value="HTH-TYPE TRANSCRIPTIONAL REGULATOR EXSA"/>
    <property type="match status" value="1"/>
</dbReference>
<dbReference type="GO" id="GO:0003700">
    <property type="term" value="F:DNA-binding transcription factor activity"/>
    <property type="evidence" value="ECO:0007669"/>
    <property type="project" value="InterPro"/>
</dbReference>
<evidence type="ECO:0000256" key="2">
    <source>
        <dbReference type="ARBA" id="ARBA00023125"/>
    </source>
</evidence>
<keyword evidence="9" id="KW-1185">Reference proteome</keyword>
<dbReference type="PRINTS" id="PR00032">
    <property type="entry name" value="HTHARAC"/>
</dbReference>
<dbReference type="InterPro" id="IPR011006">
    <property type="entry name" value="CheY-like_superfamily"/>
</dbReference>
<keyword evidence="2" id="KW-0238">DNA-binding</keyword>
<evidence type="ECO:0000256" key="4">
    <source>
        <dbReference type="PROSITE-ProRule" id="PRU00169"/>
    </source>
</evidence>
<dbReference type="AlphaFoldDB" id="A0A1Y1RY15"/>
<evidence type="ECO:0000259" key="6">
    <source>
        <dbReference type="PROSITE" id="PS01124"/>
    </source>
</evidence>
<dbReference type="Pfam" id="PF12833">
    <property type="entry name" value="HTH_18"/>
    <property type="match status" value="1"/>
</dbReference>
<feature type="coiled-coil region" evidence="5">
    <location>
        <begin position="116"/>
        <end position="143"/>
    </location>
</feature>
<evidence type="ECO:0008006" key="10">
    <source>
        <dbReference type="Google" id="ProtNLM"/>
    </source>
</evidence>
<dbReference type="PROSITE" id="PS50110">
    <property type="entry name" value="RESPONSE_REGULATORY"/>
    <property type="match status" value="1"/>
</dbReference>
<dbReference type="PANTHER" id="PTHR43280">
    <property type="entry name" value="ARAC-FAMILY TRANSCRIPTIONAL REGULATOR"/>
    <property type="match status" value="1"/>
</dbReference>
<dbReference type="InterPro" id="IPR018060">
    <property type="entry name" value="HTH_AraC"/>
</dbReference>
<dbReference type="InterPro" id="IPR009057">
    <property type="entry name" value="Homeodomain-like_sf"/>
</dbReference>
<dbReference type="GO" id="GO:0043565">
    <property type="term" value="F:sequence-specific DNA binding"/>
    <property type="evidence" value="ECO:0007669"/>
    <property type="project" value="InterPro"/>
</dbReference>
<keyword evidence="4" id="KW-0597">Phosphoprotein</keyword>
<evidence type="ECO:0000313" key="9">
    <source>
        <dbReference type="Proteomes" id="UP000192343"/>
    </source>
</evidence>
<dbReference type="Gene3D" id="1.10.10.60">
    <property type="entry name" value="Homeodomain-like"/>
    <property type="match status" value="2"/>
</dbReference>
<sequence>MYTLLIADDERLEREALKYIIRRGTAEIGNIIEAVNGREAIEIAEKEKPDIAFLDIKMPGINGVEAARRLKELLPACKIVFLTAFDTFDYAREALRLGAEDFLVKPVEDERVLELLTLLARRLREEDQEKKKLDRTLEALQGMIRAREIELSAQLATGFLDTRKLADFITLLGIESPRMEIAVLKVDLKSYPMRVDREKHSEVLLSRCEQLLRREAEKAGIHCIPGRLDSEILMLLVGGTEAETFFSPEIVEDLERSVQEQVSLRGTLTIEEGIRDFSDLERRLARAVAADGGRTGISSLNIKETLLQNIERGEESNLNQAVGMVFRWMDSLPEKDTALDKLDEILAVLRHDLSRRFPSLELPSCARVSLRETTDEEREAVLREMLRCLRDGVRRQAEIGHPAVRFAIDVMRQRFREELSVETIAGEAGHSPSHLSRLFRQELGTSILDFLTRLRIDEARRLLLSDVSMNIGQIAEAAGYRDPNYFSRVFRRETGVSPREYRLSGKSG</sequence>
<dbReference type="InterPro" id="IPR018062">
    <property type="entry name" value="HTH_AraC-typ_CS"/>
</dbReference>
<dbReference type="Gene3D" id="3.40.50.2300">
    <property type="match status" value="1"/>
</dbReference>
<dbReference type="SMART" id="SM00448">
    <property type="entry name" value="REC"/>
    <property type="match status" value="1"/>
</dbReference>
<evidence type="ECO:0000259" key="7">
    <source>
        <dbReference type="PROSITE" id="PS50110"/>
    </source>
</evidence>
<dbReference type="Proteomes" id="UP000192343">
    <property type="component" value="Unassembled WGS sequence"/>
</dbReference>
<keyword evidence="1" id="KW-0805">Transcription regulation</keyword>
<name>A0A1Y1RY15_9SPIO</name>
<dbReference type="GO" id="GO:0000160">
    <property type="term" value="P:phosphorelay signal transduction system"/>
    <property type="evidence" value="ECO:0007669"/>
    <property type="project" value="InterPro"/>
</dbReference>
<dbReference type="PROSITE" id="PS00041">
    <property type="entry name" value="HTH_ARAC_FAMILY_1"/>
    <property type="match status" value="1"/>
</dbReference>
<organism evidence="8 9">
    <name type="scientific">Marispirochaeta aestuarii</name>
    <dbReference type="NCBI Taxonomy" id="1963862"/>
    <lineage>
        <taxon>Bacteria</taxon>
        <taxon>Pseudomonadati</taxon>
        <taxon>Spirochaetota</taxon>
        <taxon>Spirochaetia</taxon>
        <taxon>Spirochaetales</taxon>
        <taxon>Spirochaetaceae</taxon>
        <taxon>Marispirochaeta</taxon>
    </lineage>
</organism>
<evidence type="ECO:0000256" key="5">
    <source>
        <dbReference type="SAM" id="Coils"/>
    </source>
</evidence>
<dbReference type="PROSITE" id="PS01124">
    <property type="entry name" value="HTH_ARAC_FAMILY_2"/>
    <property type="match status" value="1"/>
</dbReference>
<dbReference type="Pfam" id="PF00072">
    <property type="entry name" value="Response_reg"/>
    <property type="match status" value="1"/>
</dbReference>
<keyword evidence="3" id="KW-0804">Transcription</keyword>
<evidence type="ECO:0000313" key="8">
    <source>
        <dbReference type="EMBL" id="ORC34711.1"/>
    </source>
</evidence>
<evidence type="ECO:0000256" key="3">
    <source>
        <dbReference type="ARBA" id="ARBA00023163"/>
    </source>
</evidence>
<feature type="domain" description="Response regulatory" evidence="7">
    <location>
        <begin position="3"/>
        <end position="120"/>
    </location>
</feature>
<evidence type="ECO:0000256" key="1">
    <source>
        <dbReference type="ARBA" id="ARBA00023015"/>
    </source>
</evidence>
<reference evidence="8 9" key="1">
    <citation type="submission" date="2017-03" db="EMBL/GenBank/DDBJ databases">
        <title>Draft Genome sequence of Marispirochaeta sp. strain JC444.</title>
        <authorList>
            <person name="Shivani Y."/>
            <person name="Subhash Y."/>
            <person name="Sasikala C."/>
            <person name="Ramana C."/>
        </authorList>
    </citation>
    <scope>NUCLEOTIDE SEQUENCE [LARGE SCALE GENOMIC DNA]</scope>
    <source>
        <strain evidence="8 9">JC444</strain>
    </source>
</reference>
<dbReference type="EMBL" id="MWQY01000012">
    <property type="protein sequence ID" value="ORC34711.1"/>
    <property type="molecule type" value="Genomic_DNA"/>
</dbReference>
<dbReference type="CDD" id="cd17536">
    <property type="entry name" value="REC_YesN-like"/>
    <property type="match status" value="1"/>
</dbReference>
<dbReference type="InterPro" id="IPR020449">
    <property type="entry name" value="Tscrpt_reg_AraC-type_HTH"/>
</dbReference>
<comment type="caution">
    <text evidence="8">The sequence shown here is derived from an EMBL/GenBank/DDBJ whole genome shotgun (WGS) entry which is preliminary data.</text>
</comment>
<protein>
    <recommendedName>
        <fullName evidence="10">DNA-binding response regulator</fullName>
    </recommendedName>
</protein>
<dbReference type="SUPFAM" id="SSF46689">
    <property type="entry name" value="Homeodomain-like"/>
    <property type="match status" value="2"/>
</dbReference>
<dbReference type="RefSeq" id="WP_083051195.1">
    <property type="nucleotide sequence ID" value="NZ_MWQY01000012.1"/>
</dbReference>
<dbReference type="OrthoDB" id="327083at2"/>
<dbReference type="SUPFAM" id="SSF52172">
    <property type="entry name" value="CheY-like"/>
    <property type="match status" value="1"/>
</dbReference>
<dbReference type="InterPro" id="IPR001789">
    <property type="entry name" value="Sig_transdc_resp-reg_receiver"/>
</dbReference>
<accession>A0A1Y1RY15</accession>
<gene>
    <name evidence="8" type="ORF">B4O97_12265</name>
</gene>
<feature type="domain" description="HTH araC/xylS-type" evidence="6">
    <location>
        <begin position="405"/>
        <end position="504"/>
    </location>
</feature>